<name>A0A835Y9Y7_9CHLO</name>
<gene>
    <name evidence="2" type="ORF">HYH03_003522</name>
</gene>
<feature type="region of interest" description="Disordered" evidence="1">
    <location>
        <begin position="110"/>
        <end position="170"/>
    </location>
</feature>
<evidence type="ECO:0000313" key="3">
    <source>
        <dbReference type="Proteomes" id="UP000612055"/>
    </source>
</evidence>
<reference evidence="2" key="1">
    <citation type="journal article" date="2020" name="bioRxiv">
        <title>Comparative genomics of Chlamydomonas.</title>
        <authorList>
            <person name="Craig R.J."/>
            <person name="Hasan A.R."/>
            <person name="Ness R.W."/>
            <person name="Keightley P.D."/>
        </authorList>
    </citation>
    <scope>NUCLEOTIDE SEQUENCE</scope>
    <source>
        <strain evidence="2">CCAP 11/70</strain>
    </source>
</reference>
<evidence type="ECO:0000313" key="2">
    <source>
        <dbReference type="EMBL" id="KAG2498783.1"/>
    </source>
</evidence>
<feature type="region of interest" description="Disordered" evidence="1">
    <location>
        <begin position="1"/>
        <end position="38"/>
    </location>
</feature>
<dbReference type="EMBL" id="JAEHOE010000009">
    <property type="protein sequence ID" value="KAG2498783.1"/>
    <property type="molecule type" value="Genomic_DNA"/>
</dbReference>
<feature type="region of interest" description="Disordered" evidence="1">
    <location>
        <begin position="73"/>
        <end position="93"/>
    </location>
</feature>
<accession>A0A835Y9Y7</accession>
<feature type="compositionally biased region" description="Low complexity" evidence="1">
    <location>
        <begin position="139"/>
        <end position="164"/>
    </location>
</feature>
<keyword evidence="3" id="KW-1185">Reference proteome</keyword>
<organism evidence="2 3">
    <name type="scientific">Edaphochlamys debaryana</name>
    <dbReference type="NCBI Taxonomy" id="47281"/>
    <lineage>
        <taxon>Eukaryota</taxon>
        <taxon>Viridiplantae</taxon>
        <taxon>Chlorophyta</taxon>
        <taxon>core chlorophytes</taxon>
        <taxon>Chlorophyceae</taxon>
        <taxon>CS clade</taxon>
        <taxon>Chlamydomonadales</taxon>
        <taxon>Chlamydomonadales incertae sedis</taxon>
        <taxon>Edaphochlamys</taxon>
    </lineage>
</organism>
<comment type="caution">
    <text evidence="2">The sequence shown here is derived from an EMBL/GenBank/DDBJ whole genome shotgun (WGS) entry which is preliminary data.</text>
</comment>
<feature type="compositionally biased region" description="Gly residues" evidence="1">
    <location>
        <begin position="110"/>
        <end position="120"/>
    </location>
</feature>
<evidence type="ECO:0000256" key="1">
    <source>
        <dbReference type="SAM" id="MobiDB-lite"/>
    </source>
</evidence>
<feature type="region of interest" description="Disordered" evidence="1">
    <location>
        <begin position="188"/>
        <end position="218"/>
    </location>
</feature>
<protein>
    <submittedName>
        <fullName evidence="2">Uncharacterized protein</fullName>
    </submittedName>
</protein>
<proteinExistence type="predicted"/>
<dbReference type="AlphaFoldDB" id="A0A835Y9Y7"/>
<dbReference type="Proteomes" id="UP000612055">
    <property type="component" value="Unassembled WGS sequence"/>
</dbReference>
<sequence length="256" mass="25725">MIMATHHNALCSAGPSGRARRRGAPRPGPPRRTLLPRPGASLSLGLAVALLLLLLAGPMAVLAERAPAPLPQGVPDAAIQGQGQGQGGGTTRSVVVGASNCDLGSSQGLGAGAAAGGGPGAARASPETPPLEGREHQRTPATSASHTTTPAAADSTARTPSAAALDGGGLLPTARGLRGRLLRGAASAAANSGRRTLLQAPGPYGETDDPRDESHNGFGGADECGPECLFFCENHPSLALSYGYDCPFRKRKRDKA</sequence>